<dbReference type="GO" id="GO:0006707">
    <property type="term" value="P:cholesterol catabolic process"/>
    <property type="evidence" value="ECO:0007669"/>
    <property type="project" value="TreeGrafter"/>
</dbReference>
<evidence type="ECO:0000256" key="5">
    <source>
        <dbReference type="ARBA" id="ARBA00023002"/>
    </source>
</evidence>
<comment type="similarity">
    <text evidence="2">Belongs to the cytochrome P450 family.</text>
</comment>
<dbReference type="GO" id="GO:0020037">
    <property type="term" value="F:heme binding"/>
    <property type="evidence" value="ECO:0007669"/>
    <property type="project" value="InterPro"/>
</dbReference>
<dbReference type="GO" id="GO:0036199">
    <property type="term" value="F:cholest-4-en-3-one 26-monooxygenase activity"/>
    <property type="evidence" value="ECO:0007669"/>
    <property type="project" value="TreeGrafter"/>
</dbReference>
<protein>
    <submittedName>
        <fullName evidence="8">Cytochrome P450</fullName>
    </submittedName>
</protein>
<dbReference type="GO" id="GO:0008395">
    <property type="term" value="F:steroid hydroxylase activity"/>
    <property type="evidence" value="ECO:0007669"/>
    <property type="project" value="TreeGrafter"/>
</dbReference>
<sequence>MTTPPADREYDPVEVSSLNFWAMSPRERDVRLAELRKNRPVSWQPPAEGGLMAPENDGYWAVTSHELIKYVSRRPDLFCSGEGIQMEEVPPDLLEAASGFLAMDGDKHMTMRKLVSNAFTPRQIKILEESIRARAAGIVDRLLELGEGDFVQNVAKQMPMNTFYDIAGLPEQYRDQAAHNADEMAAWNDPDVAHGRPPAEVLADGMIGNLTIGFEFAELTRACPRDDVWSNLVSAEVDGKTLTDEELATMFVLLSFAGNDTTRTSINLGTKAFLENPDQLAYLLEDFDGRINNAIEEVLRWVSPIMTFRRTATQDTVLGGRQIRKGDWVVMFYASGNRDESVFVDPWKFDISRKPQGHVAFGGGGPHYCIGSFLAQSMLRHMFDQLFHRVPDLTLTEPELLVGNFAGAVKQMHATTGCPVAH</sequence>
<keyword evidence="6" id="KW-0408">Iron</keyword>
<dbReference type="PRINTS" id="PR00359">
    <property type="entry name" value="BP450"/>
</dbReference>
<keyword evidence="5" id="KW-0560">Oxidoreductase</keyword>
<dbReference type="InterPro" id="IPR036396">
    <property type="entry name" value="Cyt_P450_sf"/>
</dbReference>
<dbReference type="PANTHER" id="PTHR46696:SF4">
    <property type="entry name" value="BIOTIN BIOSYNTHESIS CYTOCHROME P450"/>
    <property type="match status" value="1"/>
</dbReference>
<dbReference type="CDD" id="cd11033">
    <property type="entry name" value="CYP142-like"/>
    <property type="match status" value="1"/>
</dbReference>
<dbReference type="GO" id="GO:0005506">
    <property type="term" value="F:iron ion binding"/>
    <property type="evidence" value="ECO:0007669"/>
    <property type="project" value="InterPro"/>
</dbReference>
<dbReference type="InterPro" id="IPR002397">
    <property type="entry name" value="Cyt_P450_B"/>
</dbReference>
<evidence type="ECO:0000256" key="4">
    <source>
        <dbReference type="ARBA" id="ARBA00022723"/>
    </source>
</evidence>
<keyword evidence="4" id="KW-0479">Metal-binding</keyword>
<proteinExistence type="inferred from homology"/>
<dbReference type="InterPro" id="IPR001128">
    <property type="entry name" value="Cyt_P450"/>
</dbReference>
<comment type="cofactor">
    <cofactor evidence="1">
        <name>heme</name>
        <dbReference type="ChEBI" id="CHEBI:30413"/>
    </cofactor>
</comment>
<dbReference type="Pfam" id="PF00067">
    <property type="entry name" value="p450"/>
    <property type="match status" value="1"/>
</dbReference>
<dbReference type="PANTHER" id="PTHR46696">
    <property type="entry name" value="P450, PUTATIVE (EUROFUNG)-RELATED"/>
    <property type="match status" value="1"/>
</dbReference>
<keyword evidence="3" id="KW-0349">Heme</keyword>
<reference evidence="8" key="2">
    <citation type="submission" date="2020-09" db="EMBL/GenBank/DDBJ databases">
        <authorList>
            <person name="Sun Q."/>
            <person name="Zhou Y."/>
        </authorList>
    </citation>
    <scope>NUCLEOTIDE SEQUENCE</scope>
    <source>
        <strain evidence="8">CGMCC 4.3508</strain>
    </source>
</reference>
<dbReference type="SUPFAM" id="SSF48264">
    <property type="entry name" value="Cytochrome P450"/>
    <property type="match status" value="1"/>
</dbReference>
<evidence type="ECO:0000256" key="7">
    <source>
        <dbReference type="ARBA" id="ARBA00023033"/>
    </source>
</evidence>
<keyword evidence="9" id="KW-1185">Reference proteome</keyword>
<evidence type="ECO:0000256" key="6">
    <source>
        <dbReference type="ARBA" id="ARBA00023004"/>
    </source>
</evidence>
<organism evidence="8 9">
    <name type="scientific">Nocardia jinanensis</name>
    <dbReference type="NCBI Taxonomy" id="382504"/>
    <lineage>
        <taxon>Bacteria</taxon>
        <taxon>Bacillati</taxon>
        <taxon>Actinomycetota</taxon>
        <taxon>Actinomycetes</taxon>
        <taxon>Mycobacteriales</taxon>
        <taxon>Nocardiaceae</taxon>
        <taxon>Nocardia</taxon>
    </lineage>
</organism>
<evidence type="ECO:0000313" key="9">
    <source>
        <dbReference type="Proteomes" id="UP000638263"/>
    </source>
</evidence>
<comment type="caution">
    <text evidence="8">The sequence shown here is derived from an EMBL/GenBank/DDBJ whole genome shotgun (WGS) entry which is preliminary data.</text>
</comment>
<dbReference type="AlphaFoldDB" id="A0A917VSI8"/>
<dbReference type="RefSeq" id="WP_156426119.1">
    <property type="nucleotide sequence ID" value="NZ_BMMH01000004.1"/>
</dbReference>
<evidence type="ECO:0000256" key="1">
    <source>
        <dbReference type="ARBA" id="ARBA00001971"/>
    </source>
</evidence>
<dbReference type="Gene3D" id="1.10.630.10">
    <property type="entry name" value="Cytochrome P450"/>
    <property type="match status" value="1"/>
</dbReference>
<name>A0A917VSI8_9NOCA</name>
<accession>A0A917VSI8</accession>
<evidence type="ECO:0000313" key="8">
    <source>
        <dbReference type="EMBL" id="GGL10266.1"/>
    </source>
</evidence>
<dbReference type="EMBL" id="BMMH01000004">
    <property type="protein sequence ID" value="GGL10266.1"/>
    <property type="molecule type" value="Genomic_DNA"/>
</dbReference>
<gene>
    <name evidence="8" type="ORF">GCM10011588_25850</name>
</gene>
<keyword evidence="7" id="KW-0503">Monooxygenase</keyword>
<dbReference type="Proteomes" id="UP000638263">
    <property type="component" value="Unassembled WGS sequence"/>
</dbReference>
<evidence type="ECO:0000256" key="3">
    <source>
        <dbReference type="ARBA" id="ARBA00022617"/>
    </source>
</evidence>
<evidence type="ECO:0000256" key="2">
    <source>
        <dbReference type="ARBA" id="ARBA00010617"/>
    </source>
</evidence>
<reference evidence="8" key="1">
    <citation type="journal article" date="2014" name="Int. J. Syst. Evol. Microbiol.">
        <title>Complete genome sequence of Corynebacterium casei LMG S-19264T (=DSM 44701T), isolated from a smear-ripened cheese.</title>
        <authorList>
            <consortium name="US DOE Joint Genome Institute (JGI-PGF)"/>
            <person name="Walter F."/>
            <person name="Albersmeier A."/>
            <person name="Kalinowski J."/>
            <person name="Ruckert C."/>
        </authorList>
    </citation>
    <scope>NUCLEOTIDE SEQUENCE</scope>
    <source>
        <strain evidence="8">CGMCC 4.3508</strain>
    </source>
</reference>